<keyword evidence="1" id="KW-0472">Membrane</keyword>
<protein>
    <recommendedName>
        <fullName evidence="4">DUF3307 domain-containing protein</fullName>
    </recommendedName>
</protein>
<sequence>MDDLILVLVFILAHVLLDFYLQPTRWIESKNKRHFKSGYLYLHALTHGLAIVLEISLKARTESLRNM</sequence>
<dbReference type="OrthoDB" id="8536716at2"/>
<evidence type="ECO:0008006" key="4">
    <source>
        <dbReference type="Google" id="ProtNLM"/>
    </source>
</evidence>
<dbReference type="InterPro" id="IPR021737">
    <property type="entry name" value="Phage_phiKZ_Orf197"/>
</dbReference>
<comment type="caution">
    <text evidence="2">The sequence shown here is derived from an EMBL/GenBank/DDBJ whole genome shotgun (WGS) entry which is preliminary data.</text>
</comment>
<dbReference type="EMBL" id="PIPX01000001">
    <property type="protein sequence ID" value="RUO56320.1"/>
    <property type="molecule type" value="Genomic_DNA"/>
</dbReference>
<keyword evidence="3" id="KW-1185">Reference proteome</keyword>
<evidence type="ECO:0000313" key="2">
    <source>
        <dbReference type="EMBL" id="RUO56320.1"/>
    </source>
</evidence>
<dbReference type="AlphaFoldDB" id="A0A432Y5S5"/>
<organism evidence="2 3">
    <name type="scientific">Pseudidiomarina homiensis</name>
    <dbReference type="NCBI Taxonomy" id="364198"/>
    <lineage>
        <taxon>Bacteria</taxon>
        <taxon>Pseudomonadati</taxon>
        <taxon>Pseudomonadota</taxon>
        <taxon>Gammaproteobacteria</taxon>
        <taxon>Alteromonadales</taxon>
        <taxon>Idiomarinaceae</taxon>
        <taxon>Pseudidiomarina</taxon>
    </lineage>
</organism>
<evidence type="ECO:0000313" key="3">
    <source>
        <dbReference type="Proteomes" id="UP000287649"/>
    </source>
</evidence>
<proteinExistence type="predicted"/>
<gene>
    <name evidence="2" type="ORF">CWI70_06105</name>
</gene>
<dbReference type="Pfam" id="PF11750">
    <property type="entry name" value="DUF3307"/>
    <property type="match status" value="1"/>
</dbReference>
<keyword evidence="1" id="KW-0812">Transmembrane</keyword>
<name>A0A432Y5S5_9GAMM</name>
<reference evidence="3" key="1">
    <citation type="journal article" date="2018" name="Front. Microbiol.">
        <title>Genome-Based Analysis Reveals the Taxonomy and Diversity of the Family Idiomarinaceae.</title>
        <authorList>
            <person name="Liu Y."/>
            <person name="Lai Q."/>
            <person name="Shao Z."/>
        </authorList>
    </citation>
    <scope>NUCLEOTIDE SEQUENCE [LARGE SCALE GENOMIC DNA]</scope>
    <source>
        <strain evidence="3">PO-M2</strain>
    </source>
</reference>
<feature type="transmembrane region" description="Helical" evidence="1">
    <location>
        <begin position="41"/>
        <end position="57"/>
    </location>
</feature>
<dbReference type="Proteomes" id="UP000287649">
    <property type="component" value="Unassembled WGS sequence"/>
</dbReference>
<evidence type="ECO:0000256" key="1">
    <source>
        <dbReference type="SAM" id="Phobius"/>
    </source>
</evidence>
<dbReference type="RefSeq" id="WP_126771471.1">
    <property type="nucleotide sequence ID" value="NZ_PIPX01000001.1"/>
</dbReference>
<keyword evidence="1" id="KW-1133">Transmembrane helix</keyword>
<accession>A0A432Y5S5</accession>